<dbReference type="InterPro" id="IPR051063">
    <property type="entry name" value="PDI"/>
</dbReference>
<evidence type="ECO:0000256" key="2">
    <source>
        <dbReference type="ARBA" id="ARBA00006347"/>
    </source>
</evidence>
<dbReference type="SUPFAM" id="SSF47933">
    <property type="entry name" value="ERP29 C domain-like"/>
    <property type="match status" value="1"/>
</dbReference>
<keyword evidence="5" id="KW-0677">Repeat</keyword>
<dbReference type="InterPro" id="IPR011679">
    <property type="entry name" value="ERp29_C"/>
</dbReference>
<keyword evidence="6" id="KW-1015">Disulfide bond</keyword>
<dbReference type="VEuPathDB" id="FungiDB:AB675_12121"/>
<dbReference type="GO" id="GO:0005783">
    <property type="term" value="C:endoplasmic reticulum"/>
    <property type="evidence" value="ECO:0007669"/>
    <property type="project" value="InterPro"/>
</dbReference>
<dbReference type="GO" id="GO:0003756">
    <property type="term" value="F:protein disulfide isomerase activity"/>
    <property type="evidence" value="ECO:0007669"/>
    <property type="project" value="UniProtKB-EC"/>
</dbReference>
<dbReference type="PROSITE" id="PS51352">
    <property type="entry name" value="THIOREDOXIN_2"/>
    <property type="match status" value="2"/>
</dbReference>
<keyword evidence="13" id="KW-1185">Reference proteome</keyword>
<dbReference type="PRINTS" id="PR00421">
    <property type="entry name" value="THIOREDOXIN"/>
</dbReference>
<dbReference type="Pfam" id="PF07749">
    <property type="entry name" value="ERp29"/>
    <property type="match status" value="1"/>
</dbReference>
<reference evidence="12 13" key="1">
    <citation type="submission" date="2015-06" db="EMBL/GenBank/DDBJ databases">
        <title>Draft genome of the ant-associated black yeast Phialophora attae CBS 131958.</title>
        <authorList>
            <person name="Moreno L.F."/>
            <person name="Stielow B.J."/>
            <person name="de Hoog S."/>
            <person name="Vicente V.A."/>
            <person name="Weiss V.A."/>
            <person name="de Vries M."/>
            <person name="Cruz L.M."/>
            <person name="Souza E.M."/>
        </authorList>
    </citation>
    <scope>NUCLEOTIDE SEQUENCE [LARGE SCALE GENOMIC DNA]</scope>
    <source>
        <strain evidence="12 13">CBS 131958</strain>
    </source>
</reference>
<dbReference type="Gene3D" id="1.20.1150.12">
    <property type="entry name" value="Endoplasmic reticulum resident protein 29, C-terminal domain"/>
    <property type="match status" value="1"/>
</dbReference>
<dbReference type="FunFam" id="3.40.30.10:FF:000032">
    <property type="entry name" value="Protein disulfide-isomerase A6 homolog"/>
    <property type="match status" value="1"/>
</dbReference>
<dbReference type="PANTHER" id="PTHR45672:SF11">
    <property type="entry name" value="PROTEIN DISULFIDE-ISOMERASE C17H9.14C"/>
    <property type="match status" value="1"/>
</dbReference>
<evidence type="ECO:0000256" key="10">
    <source>
        <dbReference type="SAM" id="SignalP"/>
    </source>
</evidence>
<evidence type="ECO:0000256" key="4">
    <source>
        <dbReference type="ARBA" id="ARBA00022729"/>
    </source>
</evidence>
<dbReference type="NCBIfam" id="TIGR01126">
    <property type="entry name" value="pdi_dom"/>
    <property type="match status" value="2"/>
</dbReference>
<dbReference type="InterPro" id="IPR036356">
    <property type="entry name" value="ERp29_C_sf"/>
</dbReference>
<protein>
    <recommendedName>
        <fullName evidence="3">protein disulfide-isomerase</fullName>
        <ecNumber evidence="3">5.3.4.1</ecNumber>
    </recommendedName>
</protein>
<evidence type="ECO:0000256" key="8">
    <source>
        <dbReference type="ARBA" id="ARBA00023284"/>
    </source>
</evidence>
<dbReference type="GO" id="GO:0006457">
    <property type="term" value="P:protein folding"/>
    <property type="evidence" value="ECO:0007669"/>
    <property type="project" value="TreeGrafter"/>
</dbReference>
<dbReference type="RefSeq" id="XP_017998425.1">
    <property type="nucleotide sequence ID" value="XM_018141027.1"/>
</dbReference>
<keyword evidence="7 12" id="KW-0413">Isomerase</keyword>
<evidence type="ECO:0000256" key="6">
    <source>
        <dbReference type="ARBA" id="ARBA00023157"/>
    </source>
</evidence>
<dbReference type="InterPro" id="IPR013766">
    <property type="entry name" value="Thioredoxin_domain"/>
</dbReference>
<evidence type="ECO:0000256" key="1">
    <source>
        <dbReference type="ARBA" id="ARBA00001182"/>
    </source>
</evidence>
<evidence type="ECO:0000256" key="7">
    <source>
        <dbReference type="ARBA" id="ARBA00023235"/>
    </source>
</evidence>
<dbReference type="GeneID" id="28732908"/>
<evidence type="ECO:0000313" key="12">
    <source>
        <dbReference type="EMBL" id="KPI38462.1"/>
    </source>
</evidence>
<dbReference type="EC" id="5.3.4.1" evidence="3"/>
<evidence type="ECO:0000256" key="5">
    <source>
        <dbReference type="ARBA" id="ARBA00022737"/>
    </source>
</evidence>
<dbReference type="Proteomes" id="UP000038010">
    <property type="component" value="Unassembled WGS sequence"/>
</dbReference>
<feature type="chain" id="PRO_5005873157" description="protein disulfide-isomerase" evidence="10">
    <location>
        <begin position="17"/>
        <end position="361"/>
    </location>
</feature>
<sequence length="361" mass="39019">MVRLLSFLWPAALASAAAVTVLDPKTFDKTVLKSNKPALVEFYAPWCGHCKNLAPVYEELASSFSALSDKVTIANVDADDHKELGKRFGVTGFPTLKWFDGKSEQPEDYKGGRDLESLTAFVTEKTGLKPKTPKKAASSTIMMDDKMFKEEVGGDKDVLVAFTAPWCGHCKTLAPEWEKLTADFAAEPSVLIAKVDAEAENAKATAQDQGISGYPTIKFFPKGSKTPETYSGARSENALVDFVNSKAGTYRTTGGGLSTAAGTIEAFDTILAKYAGKKNWEQASKDIQEAAAGATGAMKDYYLKAIAKITGNPEYAMKEQTRLAGLLKKGGVAPERIDDIQKRSNILAKFLVTDPDTKDEL</sequence>
<dbReference type="Pfam" id="PF00085">
    <property type="entry name" value="Thioredoxin"/>
    <property type="match status" value="2"/>
</dbReference>
<evidence type="ECO:0000313" key="13">
    <source>
        <dbReference type="Proteomes" id="UP000038010"/>
    </source>
</evidence>
<dbReference type="AlphaFoldDB" id="A0A0N1H8W1"/>
<dbReference type="InterPro" id="IPR005788">
    <property type="entry name" value="PDI_thioredoxin-like_dom"/>
</dbReference>
<dbReference type="InterPro" id="IPR036249">
    <property type="entry name" value="Thioredoxin-like_sf"/>
</dbReference>
<feature type="domain" description="Thioredoxin" evidence="11">
    <location>
        <begin position="128"/>
        <end position="248"/>
    </location>
</feature>
<evidence type="ECO:0000256" key="3">
    <source>
        <dbReference type="ARBA" id="ARBA00012723"/>
    </source>
</evidence>
<comment type="caution">
    <text evidence="12">The sequence shown here is derived from an EMBL/GenBank/DDBJ whole genome shotgun (WGS) entry which is preliminary data.</text>
</comment>
<dbReference type="PANTHER" id="PTHR45672">
    <property type="entry name" value="PROTEIN DISULFIDE-ISOMERASE C17H9.14C-RELATED"/>
    <property type="match status" value="1"/>
</dbReference>
<proteinExistence type="inferred from homology"/>
<evidence type="ECO:0000256" key="9">
    <source>
        <dbReference type="RuleBase" id="RU004208"/>
    </source>
</evidence>
<keyword evidence="4 10" id="KW-0732">Signal</keyword>
<dbReference type="CDD" id="cd00238">
    <property type="entry name" value="ERp29c"/>
    <property type="match status" value="1"/>
</dbReference>
<gene>
    <name evidence="12" type="ORF">AB675_12121</name>
</gene>
<dbReference type="OrthoDB" id="10264505at2759"/>
<comment type="catalytic activity">
    <reaction evidence="1">
        <text>Catalyzes the rearrangement of -S-S- bonds in proteins.</text>
        <dbReference type="EC" id="5.3.4.1"/>
    </reaction>
</comment>
<evidence type="ECO:0000259" key="11">
    <source>
        <dbReference type="PROSITE" id="PS51352"/>
    </source>
</evidence>
<dbReference type="InterPro" id="IPR017937">
    <property type="entry name" value="Thioredoxin_CS"/>
</dbReference>
<comment type="similarity">
    <text evidence="2 9">Belongs to the protein disulfide isomerase family.</text>
</comment>
<feature type="signal peptide" evidence="10">
    <location>
        <begin position="1"/>
        <end position="16"/>
    </location>
</feature>
<dbReference type="SUPFAM" id="SSF52833">
    <property type="entry name" value="Thioredoxin-like"/>
    <property type="match status" value="2"/>
</dbReference>
<dbReference type="EMBL" id="LFJN01000019">
    <property type="protein sequence ID" value="KPI38462.1"/>
    <property type="molecule type" value="Genomic_DNA"/>
</dbReference>
<dbReference type="STRING" id="1664694.A0A0N1H8W1"/>
<dbReference type="Gene3D" id="3.40.30.10">
    <property type="entry name" value="Glutaredoxin"/>
    <property type="match status" value="2"/>
</dbReference>
<accession>A0A0N1H8W1</accession>
<keyword evidence="8" id="KW-0676">Redox-active center</keyword>
<name>A0A0N1H8W1_9EURO</name>
<organism evidence="12 13">
    <name type="scientific">Cyphellophora attinorum</name>
    <dbReference type="NCBI Taxonomy" id="1664694"/>
    <lineage>
        <taxon>Eukaryota</taxon>
        <taxon>Fungi</taxon>
        <taxon>Dikarya</taxon>
        <taxon>Ascomycota</taxon>
        <taxon>Pezizomycotina</taxon>
        <taxon>Eurotiomycetes</taxon>
        <taxon>Chaetothyriomycetidae</taxon>
        <taxon>Chaetothyriales</taxon>
        <taxon>Cyphellophoraceae</taxon>
        <taxon>Cyphellophora</taxon>
    </lineage>
</organism>
<feature type="domain" description="Thioredoxin" evidence="11">
    <location>
        <begin position="8"/>
        <end position="127"/>
    </location>
</feature>
<dbReference type="CDD" id="cd02998">
    <property type="entry name" value="PDI_a_ERp38"/>
    <property type="match status" value="2"/>
</dbReference>
<dbReference type="PROSITE" id="PS00194">
    <property type="entry name" value="THIOREDOXIN_1"/>
    <property type="match status" value="2"/>
</dbReference>